<reference evidence="3" key="1">
    <citation type="journal article" date="2016" name="Nature">
        <title>The genome of the seagrass Zostera marina reveals angiosperm adaptation to the sea.</title>
        <authorList>
            <person name="Olsen J.L."/>
            <person name="Rouze P."/>
            <person name="Verhelst B."/>
            <person name="Lin Y.-C."/>
            <person name="Bayer T."/>
            <person name="Collen J."/>
            <person name="Dattolo E."/>
            <person name="De Paoli E."/>
            <person name="Dittami S."/>
            <person name="Maumus F."/>
            <person name="Michel G."/>
            <person name="Kersting A."/>
            <person name="Lauritano C."/>
            <person name="Lohaus R."/>
            <person name="Toepel M."/>
            <person name="Tonon T."/>
            <person name="Vanneste K."/>
            <person name="Amirebrahimi M."/>
            <person name="Brakel J."/>
            <person name="Bostroem C."/>
            <person name="Chovatia M."/>
            <person name="Grimwood J."/>
            <person name="Jenkins J.W."/>
            <person name="Jueterbock A."/>
            <person name="Mraz A."/>
            <person name="Stam W.T."/>
            <person name="Tice H."/>
            <person name="Bornberg-Bauer E."/>
            <person name="Green P.J."/>
            <person name="Pearson G.A."/>
            <person name="Procaccini G."/>
            <person name="Duarte C.M."/>
            <person name="Schmutz J."/>
            <person name="Reusch T.B.H."/>
            <person name="Van de Peer Y."/>
        </authorList>
    </citation>
    <scope>NUCLEOTIDE SEQUENCE [LARGE SCALE GENOMIC DNA]</scope>
    <source>
        <strain evidence="3">cv. Finnish</strain>
    </source>
</reference>
<dbReference type="PANTHER" id="PTHR21596:SF3">
    <property type="entry name" value="FACTOR OF DNA METHYLATION 1-RELATED"/>
    <property type="match status" value="1"/>
</dbReference>
<accession>A0A0K9NTF7</accession>
<gene>
    <name evidence="2" type="ORF">ZOSMA_6G01580</name>
</gene>
<keyword evidence="3" id="KW-1185">Reference proteome</keyword>
<dbReference type="OrthoDB" id="1892195at2759"/>
<dbReference type="STRING" id="29655.A0A0K9NTF7"/>
<dbReference type="PANTHER" id="PTHR21596">
    <property type="entry name" value="RIBONUCLEASE P SUBUNIT P38"/>
    <property type="match status" value="1"/>
</dbReference>
<dbReference type="AlphaFoldDB" id="A0A0K9NTF7"/>
<dbReference type="GO" id="GO:0080188">
    <property type="term" value="P:gene silencing by siRNA-directed DNA methylation"/>
    <property type="evidence" value="ECO:0007669"/>
    <property type="project" value="InterPro"/>
</dbReference>
<organism evidence="2 3">
    <name type="scientific">Zostera marina</name>
    <name type="common">Eelgrass</name>
    <dbReference type="NCBI Taxonomy" id="29655"/>
    <lineage>
        <taxon>Eukaryota</taxon>
        <taxon>Viridiplantae</taxon>
        <taxon>Streptophyta</taxon>
        <taxon>Embryophyta</taxon>
        <taxon>Tracheophyta</taxon>
        <taxon>Spermatophyta</taxon>
        <taxon>Magnoliopsida</taxon>
        <taxon>Liliopsida</taxon>
        <taxon>Zosteraceae</taxon>
        <taxon>Zostera</taxon>
    </lineage>
</organism>
<comment type="caution">
    <text evidence="2">The sequence shown here is derived from an EMBL/GenBank/DDBJ whole genome shotgun (WGS) entry which is preliminary data.</text>
</comment>
<sequence length="236" mass="27656">MRTELKKRREQINNLLSHVEMKMTAELLKPDENMSKVQQYVMEVGDGSSSTIDDLRNNLEEKNEEMSQLECLSQALIFKERIAHKELLDSRKEMIDLLNDMPLNRDYIGVKRIGELDLKPFMHHCKKKYPVNEWSRKFSELTKKWEDQISDSNWYPCKVTIAEGNEQLVIVDDEPLTKLKNDCGEAAYNSVIKAFKEILQHNSSGRFLVPELWNFKENRKASLKECISSVFKNLQK</sequence>
<dbReference type="InterPro" id="IPR005379">
    <property type="entry name" value="FDM1-5/IDN2_XH"/>
</dbReference>
<evidence type="ECO:0000313" key="3">
    <source>
        <dbReference type="Proteomes" id="UP000036987"/>
    </source>
</evidence>
<dbReference type="EMBL" id="LFYR01001803">
    <property type="protein sequence ID" value="KMZ59225.1"/>
    <property type="molecule type" value="Genomic_DNA"/>
</dbReference>
<protein>
    <recommendedName>
        <fullName evidence="1">Factor of DNA methylation 1-5/IDN2 domain-containing protein</fullName>
    </recommendedName>
</protein>
<evidence type="ECO:0000313" key="2">
    <source>
        <dbReference type="EMBL" id="KMZ59225.1"/>
    </source>
</evidence>
<dbReference type="Proteomes" id="UP000036987">
    <property type="component" value="Unassembled WGS sequence"/>
</dbReference>
<feature type="domain" description="Factor of DNA methylation 1-5/IDN2" evidence="1">
    <location>
        <begin position="111"/>
        <end position="235"/>
    </location>
</feature>
<proteinExistence type="predicted"/>
<dbReference type="OMA" id="EWQKMVM"/>
<dbReference type="Pfam" id="PF03469">
    <property type="entry name" value="XH"/>
    <property type="match status" value="1"/>
</dbReference>
<evidence type="ECO:0000259" key="1">
    <source>
        <dbReference type="Pfam" id="PF03469"/>
    </source>
</evidence>
<dbReference type="InterPro" id="IPR045177">
    <property type="entry name" value="FDM1-5/IDN2"/>
</dbReference>
<name>A0A0K9NTF7_ZOSMR</name>